<evidence type="ECO:0000313" key="3">
    <source>
        <dbReference type="Proteomes" id="UP000182814"/>
    </source>
</evidence>
<organism evidence="2 3">
    <name type="scientific">Pseudomonas lini</name>
    <dbReference type="NCBI Taxonomy" id="163011"/>
    <lineage>
        <taxon>Bacteria</taxon>
        <taxon>Pseudomonadati</taxon>
        <taxon>Pseudomonadota</taxon>
        <taxon>Gammaproteobacteria</taxon>
        <taxon>Pseudomonadales</taxon>
        <taxon>Pseudomonadaceae</taxon>
        <taxon>Pseudomonas</taxon>
    </lineage>
</organism>
<sequence length="102" mass="11134">MRIITCDKLRFSKVYFGRIFTKQLSSISCTMPGQVNFYRLMAAMRVKASNSKAKPAPAVETSESINNQIAAFLKSGGEIQQIAKGVSGQTFGPSKQITLGKK</sequence>
<reference evidence="3" key="1">
    <citation type="submission" date="2016-10" db="EMBL/GenBank/DDBJ databases">
        <authorList>
            <person name="Varghese N."/>
            <person name="Submissions S."/>
        </authorList>
    </citation>
    <scope>NUCLEOTIDE SEQUENCE [LARGE SCALE GENOMIC DNA]</scope>
    <source>
        <strain evidence="3">BS3782</strain>
    </source>
</reference>
<gene>
    <name evidence="2" type="ORF">SAMN04490191_2553</name>
</gene>
<feature type="domain" description="Transcriptional regulator SutA RNAP-binding" evidence="1">
    <location>
        <begin position="58"/>
        <end position="90"/>
    </location>
</feature>
<dbReference type="AlphaFoldDB" id="A0A1H1VTJ6"/>
<name>A0A1H1VTJ6_9PSED</name>
<dbReference type="Proteomes" id="UP000182814">
    <property type="component" value="Chromosome I"/>
</dbReference>
<evidence type="ECO:0000313" key="2">
    <source>
        <dbReference type="EMBL" id="SDS88264.1"/>
    </source>
</evidence>
<dbReference type="Pfam" id="PF20661">
    <property type="entry name" value="SutA-RBD"/>
    <property type="match status" value="1"/>
</dbReference>
<dbReference type="EMBL" id="LT629746">
    <property type="protein sequence ID" value="SDS88264.1"/>
    <property type="molecule type" value="Genomic_DNA"/>
</dbReference>
<protein>
    <recommendedName>
        <fullName evidence="1">Transcriptional regulator SutA RNAP-binding domain-containing protein</fullName>
    </recommendedName>
</protein>
<dbReference type="InterPro" id="IPR049191">
    <property type="entry name" value="SutA_RBD"/>
</dbReference>
<proteinExistence type="predicted"/>
<keyword evidence="3" id="KW-1185">Reference proteome</keyword>
<accession>A0A1H1VTJ6</accession>
<evidence type="ECO:0000259" key="1">
    <source>
        <dbReference type="Pfam" id="PF20661"/>
    </source>
</evidence>